<feature type="non-terminal residue" evidence="2">
    <location>
        <position position="1"/>
    </location>
</feature>
<feature type="compositionally biased region" description="Low complexity" evidence="1">
    <location>
        <begin position="17"/>
        <end position="48"/>
    </location>
</feature>
<evidence type="ECO:0000313" key="3">
    <source>
        <dbReference type="Proteomes" id="UP001066276"/>
    </source>
</evidence>
<accession>A0AAV7T909</accession>
<feature type="region of interest" description="Disordered" evidence="1">
    <location>
        <begin position="1"/>
        <end position="58"/>
    </location>
</feature>
<keyword evidence="3" id="KW-1185">Reference proteome</keyword>
<dbReference type="EMBL" id="JANPWB010000007">
    <property type="protein sequence ID" value="KAJ1172337.1"/>
    <property type="molecule type" value="Genomic_DNA"/>
</dbReference>
<dbReference type="Proteomes" id="UP001066276">
    <property type="component" value="Chromosome 4_1"/>
</dbReference>
<name>A0AAV7T909_PLEWA</name>
<evidence type="ECO:0000313" key="2">
    <source>
        <dbReference type="EMBL" id="KAJ1172337.1"/>
    </source>
</evidence>
<sequence>EARGLAPQPYTSHRRPSSSSPAHTSPTRQSATTTTTDRTRSRSSYSLSARMGLARPRG</sequence>
<organism evidence="2 3">
    <name type="scientific">Pleurodeles waltl</name>
    <name type="common">Iberian ribbed newt</name>
    <dbReference type="NCBI Taxonomy" id="8319"/>
    <lineage>
        <taxon>Eukaryota</taxon>
        <taxon>Metazoa</taxon>
        <taxon>Chordata</taxon>
        <taxon>Craniata</taxon>
        <taxon>Vertebrata</taxon>
        <taxon>Euteleostomi</taxon>
        <taxon>Amphibia</taxon>
        <taxon>Batrachia</taxon>
        <taxon>Caudata</taxon>
        <taxon>Salamandroidea</taxon>
        <taxon>Salamandridae</taxon>
        <taxon>Pleurodelinae</taxon>
        <taxon>Pleurodeles</taxon>
    </lineage>
</organism>
<dbReference type="AlphaFoldDB" id="A0AAV7T909"/>
<reference evidence="2" key="1">
    <citation type="journal article" date="2022" name="bioRxiv">
        <title>Sequencing and chromosome-scale assembly of the giantPleurodeles waltlgenome.</title>
        <authorList>
            <person name="Brown T."/>
            <person name="Elewa A."/>
            <person name="Iarovenko S."/>
            <person name="Subramanian E."/>
            <person name="Araus A.J."/>
            <person name="Petzold A."/>
            <person name="Susuki M."/>
            <person name="Suzuki K.-i.T."/>
            <person name="Hayashi T."/>
            <person name="Toyoda A."/>
            <person name="Oliveira C."/>
            <person name="Osipova E."/>
            <person name="Leigh N.D."/>
            <person name="Simon A."/>
            <person name="Yun M.H."/>
        </authorList>
    </citation>
    <scope>NUCLEOTIDE SEQUENCE</scope>
    <source>
        <strain evidence="2">20211129_DDA</strain>
        <tissue evidence="2">Liver</tissue>
    </source>
</reference>
<proteinExistence type="predicted"/>
<protein>
    <submittedName>
        <fullName evidence="2">Uncharacterized protein</fullName>
    </submittedName>
</protein>
<feature type="non-terminal residue" evidence="2">
    <location>
        <position position="58"/>
    </location>
</feature>
<evidence type="ECO:0000256" key="1">
    <source>
        <dbReference type="SAM" id="MobiDB-lite"/>
    </source>
</evidence>
<comment type="caution">
    <text evidence="2">The sequence shown here is derived from an EMBL/GenBank/DDBJ whole genome shotgun (WGS) entry which is preliminary data.</text>
</comment>
<gene>
    <name evidence="2" type="ORF">NDU88_004184</name>
</gene>